<dbReference type="EMBL" id="FWXI01000005">
    <property type="protein sequence ID" value="SMC56025.1"/>
    <property type="molecule type" value="Genomic_DNA"/>
</dbReference>
<dbReference type="Proteomes" id="UP000192738">
    <property type="component" value="Unassembled WGS sequence"/>
</dbReference>
<accession>A0A1W2A5Q4</accession>
<dbReference type="AlphaFoldDB" id="A0A1W2A5Q4"/>
<name>A0A1W2A5Q4_9FIRM</name>
<sequence length="42" mass="5046">MKLHFSPLRMRRTKRFFKRLPMDTGLDWEMAAHYPDKPVAGI</sequence>
<organism evidence="1 2">
    <name type="scientific">Sporomusa malonica</name>
    <dbReference type="NCBI Taxonomy" id="112901"/>
    <lineage>
        <taxon>Bacteria</taxon>
        <taxon>Bacillati</taxon>
        <taxon>Bacillota</taxon>
        <taxon>Negativicutes</taxon>
        <taxon>Selenomonadales</taxon>
        <taxon>Sporomusaceae</taxon>
        <taxon>Sporomusa</taxon>
    </lineage>
</organism>
<keyword evidence="2" id="KW-1185">Reference proteome</keyword>
<evidence type="ECO:0000313" key="1">
    <source>
        <dbReference type="EMBL" id="SMC56025.1"/>
    </source>
</evidence>
<dbReference type="RefSeq" id="WP_281252363.1">
    <property type="nucleotide sequence ID" value="NZ_CP155572.1"/>
</dbReference>
<reference evidence="1 2" key="1">
    <citation type="submission" date="2017-04" db="EMBL/GenBank/DDBJ databases">
        <authorList>
            <person name="Afonso C.L."/>
            <person name="Miller P.J."/>
            <person name="Scott M.A."/>
            <person name="Spackman E."/>
            <person name="Goraichik I."/>
            <person name="Dimitrov K.M."/>
            <person name="Suarez D.L."/>
            <person name="Swayne D.E."/>
        </authorList>
    </citation>
    <scope>NUCLEOTIDE SEQUENCE [LARGE SCALE GENOMIC DNA]</scope>
    <source>
        <strain evidence="1 2">DSM 5090</strain>
    </source>
</reference>
<proteinExistence type="predicted"/>
<dbReference type="STRING" id="112901.SAMN04488500_10574"/>
<protein>
    <submittedName>
        <fullName evidence="1">Uncharacterized protein</fullName>
    </submittedName>
</protein>
<gene>
    <name evidence="1" type="ORF">SAMN04488500_10574</name>
</gene>
<evidence type="ECO:0000313" key="2">
    <source>
        <dbReference type="Proteomes" id="UP000192738"/>
    </source>
</evidence>